<keyword evidence="2" id="KW-0238">DNA-binding</keyword>
<keyword evidence="6" id="KW-1185">Reference proteome</keyword>
<dbReference type="InterPro" id="IPR003313">
    <property type="entry name" value="AraC-bd"/>
</dbReference>
<evidence type="ECO:0000313" key="5">
    <source>
        <dbReference type="EMBL" id="MDQ7936172.1"/>
    </source>
</evidence>
<comment type="caution">
    <text evidence="5">The sequence shown here is derived from an EMBL/GenBank/DDBJ whole genome shotgun (WGS) entry which is preliminary data.</text>
</comment>
<reference evidence="5 6" key="1">
    <citation type="journal article" date="2023" name="Int. J. Syst. Evol. Microbiol.">
        <title>Lactiplantibacillus brownii sp. nov., a novel psychrotolerant species isolated from sauerkraut.</title>
        <authorList>
            <person name="Heng Y.C."/>
            <person name="Silvaraju S."/>
            <person name="Lee J.K.Y."/>
            <person name="Kittelmann S."/>
        </authorList>
    </citation>
    <scope>NUCLEOTIDE SEQUENCE [LARGE SCALE GENOMIC DNA]</scope>
    <source>
        <strain evidence="5 6">WILCCON 0030</strain>
    </source>
</reference>
<name>A0ABU1A6U4_9LACO</name>
<dbReference type="SUPFAM" id="SSF51215">
    <property type="entry name" value="Regulatory protein AraC"/>
    <property type="match status" value="1"/>
</dbReference>
<dbReference type="SMART" id="SM00342">
    <property type="entry name" value="HTH_ARAC"/>
    <property type="match status" value="1"/>
</dbReference>
<evidence type="ECO:0000256" key="2">
    <source>
        <dbReference type="ARBA" id="ARBA00023125"/>
    </source>
</evidence>
<proteinExistence type="predicted"/>
<dbReference type="Proteomes" id="UP001227831">
    <property type="component" value="Unassembled WGS sequence"/>
</dbReference>
<dbReference type="Gene3D" id="2.60.120.10">
    <property type="entry name" value="Jelly Rolls"/>
    <property type="match status" value="1"/>
</dbReference>
<sequence>MEYLHEMIKSTSQLPVKMFTFHSTNPKRIIPKHWHLSSELLYCLSGSLVIWKGSKQYILHPQDVLLINPNEIHSTQSPEQNHILVIQFPIEFLQKVTNGKFYRAFEFNLNTIASRKPAQDLLPILNRLSAFSKQYTIIDNLHATAAIYELIALLCTNYMIETPQSSLNRAGDLTLLGNITGYIQQHYQESLTLSQVSSQFGYSASYFSKLFSNRMNLTFSDYLQQLRLDVANDRLLNSNETLINIAFDVGFSSYRNFYNAFYTNYQMSPTKYRKRYQHDKILHV</sequence>
<organism evidence="5 6">
    <name type="scientific">Lactiplantibacillus brownii</name>
    <dbReference type="NCBI Taxonomy" id="3069269"/>
    <lineage>
        <taxon>Bacteria</taxon>
        <taxon>Bacillati</taxon>
        <taxon>Bacillota</taxon>
        <taxon>Bacilli</taxon>
        <taxon>Lactobacillales</taxon>
        <taxon>Lactobacillaceae</taxon>
        <taxon>Lactiplantibacillus</taxon>
    </lineage>
</organism>
<dbReference type="InterPro" id="IPR018060">
    <property type="entry name" value="HTH_AraC"/>
</dbReference>
<dbReference type="EMBL" id="JAVCWF010000001">
    <property type="protein sequence ID" value="MDQ7936172.1"/>
    <property type="molecule type" value="Genomic_DNA"/>
</dbReference>
<evidence type="ECO:0000259" key="4">
    <source>
        <dbReference type="PROSITE" id="PS01124"/>
    </source>
</evidence>
<keyword evidence="3" id="KW-0804">Transcription</keyword>
<evidence type="ECO:0000256" key="1">
    <source>
        <dbReference type="ARBA" id="ARBA00023015"/>
    </source>
</evidence>
<gene>
    <name evidence="5" type="ORF">RA086_00720</name>
</gene>
<dbReference type="InterPro" id="IPR037923">
    <property type="entry name" value="HTH-like"/>
</dbReference>
<keyword evidence="1" id="KW-0805">Transcription regulation</keyword>
<accession>A0ABU1A6U4</accession>
<dbReference type="RefSeq" id="WP_308702016.1">
    <property type="nucleotide sequence ID" value="NZ_AP027463.1"/>
</dbReference>
<dbReference type="PANTHER" id="PTHR43280">
    <property type="entry name" value="ARAC-FAMILY TRANSCRIPTIONAL REGULATOR"/>
    <property type="match status" value="1"/>
</dbReference>
<dbReference type="Pfam" id="PF02311">
    <property type="entry name" value="AraC_binding"/>
    <property type="match status" value="1"/>
</dbReference>
<dbReference type="SUPFAM" id="SSF46689">
    <property type="entry name" value="Homeodomain-like"/>
    <property type="match status" value="2"/>
</dbReference>
<protein>
    <submittedName>
        <fullName evidence="5">AraC family transcriptional regulator</fullName>
    </submittedName>
</protein>
<dbReference type="PANTHER" id="PTHR43280:SF2">
    <property type="entry name" value="HTH-TYPE TRANSCRIPTIONAL REGULATOR EXSA"/>
    <property type="match status" value="1"/>
</dbReference>
<dbReference type="InterPro" id="IPR009057">
    <property type="entry name" value="Homeodomain-like_sf"/>
</dbReference>
<dbReference type="Pfam" id="PF12833">
    <property type="entry name" value="HTH_18"/>
    <property type="match status" value="1"/>
</dbReference>
<dbReference type="InterPro" id="IPR014710">
    <property type="entry name" value="RmlC-like_jellyroll"/>
</dbReference>
<evidence type="ECO:0000256" key="3">
    <source>
        <dbReference type="ARBA" id="ARBA00023163"/>
    </source>
</evidence>
<feature type="domain" description="HTH araC/xylS-type" evidence="4">
    <location>
        <begin position="177"/>
        <end position="275"/>
    </location>
</feature>
<dbReference type="PROSITE" id="PS01124">
    <property type="entry name" value="HTH_ARAC_FAMILY_2"/>
    <property type="match status" value="1"/>
</dbReference>
<dbReference type="Gene3D" id="1.10.10.60">
    <property type="entry name" value="Homeodomain-like"/>
    <property type="match status" value="2"/>
</dbReference>
<dbReference type="CDD" id="cd02208">
    <property type="entry name" value="cupin_RmlC-like"/>
    <property type="match status" value="1"/>
</dbReference>
<evidence type="ECO:0000313" key="6">
    <source>
        <dbReference type="Proteomes" id="UP001227831"/>
    </source>
</evidence>